<evidence type="ECO:0000256" key="1">
    <source>
        <dbReference type="ARBA" id="ARBA00009437"/>
    </source>
</evidence>
<dbReference type="SUPFAM" id="SSF53850">
    <property type="entry name" value="Periplasmic binding protein-like II"/>
    <property type="match status" value="1"/>
</dbReference>
<dbReference type="Gene3D" id="3.40.190.10">
    <property type="entry name" value="Periplasmic binding protein-like II"/>
    <property type="match status" value="2"/>
</dbReference>
<keyword evidence="2" id="KW-0805">Transcription regulation</keyword>
<dbReference type="Pfam" id="PF03466">
    <property type="entry name" value="LysR_substrate"/>
    <property type="match status" value="1"/>
</dbReference>
<comment type="similarity">
    <text evidence="1">Belongs to the LysR transcriptional regulatory family.</text>
</comment>
<keyword evidence="4" id="KW-0804">Transcription</keyword>
<keyword evidence="3" id="KW-0238">DNA-binding</keyword>
<dbReference type="Proteomes" id="UP000034196">
    <property type="component" value="Unassembled WGS sequence"/>
</dbReference>
<evidence type="ECO:0000313" key="7">
    <source>
        <dbReference type="Proteomes" id="UP000034196"/>
    </source>
</evidence>
<evidence type="ECO:0000256" key="3">
    <source>
        <dbReference type="ARBA" id="ARBA00023125"/>
    </source>
</evidence>
<reference evidence="6" key="1">
    <citation type="submission" date="2016-10" db="EMBL/GenBank/DDBJ databases">
        <title>Genome sequence of Streptomyces mangrovisoli MUSC 149.</title>
        <authorList>
            <person name="Lee L.-H."/>
            <person name="Ser H.-L."/>
        </authorList>
    </citation>
    <scope>NUCLEOTIDE SEQUENCE [LARGE SCALE GENOMIC DNA]</scope>
    <source>
        <strain evidence="6">MUSC 149</strain>
    </source>
</reference>
<dbReference type="InterPro" id="IPR005119">
    <property type="entry name" value="LysR_subst-bd"/>
</dbReference>
<proteinExistence type="inferred from homology"/>
<dbReference type="EMBL" id="LAVA02000049">
    <property type="protein sequence ID" value="OIJ65814.1"/>
    <property type="molecule type" value="Genomic_DNA"/>
</dbReference>
<keyword evidence="7" id="KW-1185">Reference proteome</keyword>
<dbReference type="GO" id="GO:0003677">
    <property type="term" value="F:DNA binding"/>
    <property type="evidence" value="ECO:0007669"/>
    <property type="project" value="UniProtKB-KW"/>
</dbReference>
<evidence type="ECO:0000256" key="4">
    <source>
        <dbReference type="ARBA" id="ARBA00023163"/>
    </source>
</evidence>
<dbReference type="PANTHER" id="PTHR30346:SF0">
    <property type="entry name" value="HCA OPERON TRANSCRIPTIONAL ACTIVATOR HCAR"/>
    <property type="match status" value="1"/>
</dbReference>
<dbReference type="OrthoDB" id="79118at2"/>
<feature type="domain" description="LysR substrate-binding" evidence="5">
    <location>
        <begin position="48"/>
        <end position="205"/>
    </location>
</feature>
<protein>
    <submittedName>
        <fullName evidence="6">LysR family transcriptional regulator</fullName>
    </submittedName>
</protein>
<organism evidence="6 7">
    <name type="scientific">Streptomyces mangrovisoli</name>
    <dbReference type="NCBI Taxonomy" id="1428628"/>
    <lineage>
        <taxon>Bacteria</taxon>
        <taxon>Bacillati</taxon>
        <taxon>Actinomycetota</taxon>
        <taxon>Actinomycetes</taxon>
        <taxon>Kitasatosporales</taxon>
        <taxon>Streptomycetaceae</taxon>
        <taxon>Streptomyces</taxon>
    </lineage>
</organism>
<dbReference type="GO" id="GO:0032993">
    <property type="term" value="C:protein-DNA complex"/>
    <property type="evidence" value="ECO:0007669"/>
    <property type="project" value="TreeGrafter"/>
</dbReference>
<accession>A0A1J4NXF1</accession>
<evidence type="ECO:0000256" key="2">
    <source>
        <dbReference type="ARBA" id="ARBA00023015"/>
    </source>
</evidence>
<dbReference type="GO" id="GO:0003700">
    <property type="term" value="F:DNA-binding transcription factor activity"/>
    <property type="evidence" value="ECO:0007669"/>
    <property type="project" value="TreeGrafter"/>
</dbReference>
<dbReference type="AlphaFoldDB" id="A0A1J4NXF1"/>
<sequence length="214" mass="23442">MPRPPRAALPRSTSPIRFGVHGPSTLAEGLATALGYGKEEIEYVPYDVMDPFRPLRDGRTDLMTVEFGLLEPDIVSSRPVAFDGRAVLVSAHHPLARHDEVSVEDIAAYDAFACPGAFPPYVWDKIVPPVTPGGVPIRRVHPMTTLRAMSTVLTRTDSVHLSFQSLDAVVPPGIRVVPVHDLPAAPVSLAWLRERRPSPTVAAFIFDAERRMEP</sequence>
<comment type="caution">
    <text evidence="6">The sequence shown here is derived from an EMBL/GenBank/DDBJ whole genome shotgun (WGS) entry which is preliminary data.</text>
</comment>
<dbReference type="PANTHER" id="PTHR30346">
    <property type="entry name" value="TRANSCRIPTIONAL DUAL REGULATOR HCAR-RELATED"/>
    <property type="match status" value="1"/>
</dbReference>
<name>A0A1J4NXF1_9ACTN</name>
<dbReference type="STRING" id="1428628.WN71_021425"/>
<evidence type="ECO:0000259" key="5">
    <source>
        <dbReference type="Pfam" id="PF03466"/>
    </source>
</evidence>
<dbReference type="RefSeq" id="WP_046589098.1">
    <property type="nucleotide sequence ID" value="NZ_LAVA02000049.1"/>
</dbReference>
<gene>
    <name evidence="6" type="ORF">WN71_021425</name>
</gene>
<evidence type="ECO:0000313" key="6">
    <source>
        <dbReference type="EMBL" id="OIJ65814.1"/>
    </source>
</evidence>